<dbReference type="SMART" id="SM00255">
    <property type="entry name" value="TIR"/>
    <property type="match status" value="1"/>
</dbReference>
<dbReference type="KEGG" id="vvp:112928865"/>
<proteinExistence type="predicted"/>
<evidence type="ECO:0000256" key="3">
    <source>
        <dbReference type="ARBA" id="ARBA00022729"/>
    </source>
</evidence>
<evidence type="ECO:0000256" key="1">
    <source>
        <dbReference type="ARBA" id="ARBA00004370"/>
    </source>
</evidence>
<keyword evidence="4 6" id="KW-1133">Transmembrane helix</keyword>
<keyword evidence="8" id="KW-1185">Reference proteome</keyword>
<keyword evidence="3" id="KW-0732">Signal</keyword>
<dbReference type="PROSITE" id="PS50104">
    <property type="entry name" value="TIR"/>
    <property type="match status" value="1"/>
</dbReference>
<feature type="transmembrane region" description="Helical" evidence="6">
    <location>
        <begin position="235"/>
        <end position="255"/>
    </location>
</feature>
<evidence type="ECO:0000256" key="6">
    <source>
        <dbReference type="SAM" id="Phobius"/>
    </source>
</evidence>
<evidence type="ECO:0000259" key="7">
    <source>
        <dbReference type="PROSITE" id="PS50104"/>
    </source>
</evidence>
<gene>
    <name evidence="9 10" type="primary">LOC112928865</name>
</gene>
<keyword evidence="5 6" id="KW-0472">Membrane</keyword>
<evidence type="ECO:0000256" key="5">
    <source>
        <dbReference type="ARBA" id="ARBA00023136"/>
    </source>
</evidence>
<feature type="domain" description="TIR" evidence="7">
    <location>
        <begin position="21"/>
        <end position="147"/>
    </location>
</feature>
<evidence type="ECO:0000313" key="10">
    <source>
        <dbReference type="RefSeq" id="XP_072596620.1"/>
    </source>
</evidence>
<keyword evidence="2 6" id="KW-0812">Transmembrane</keyword>
<dbReference type="Pfam" id="PF13676">
    <property type="entry name" value="TIR_2"/>
    <property type="match status" value="1"/>
</dbReference>
<evidence type="ECO:0000256" key="2">
    <source>
        <dbReference type="ARBA" id="ARBA00022692"/>
    </source>
</evidence>
<evidence type="ECO:0000313" key="9">
    <source>
        <dbReference type="RefSeq" id="XP_025866529.1"/>
    </source>
</evidence>
<dbReference type="GO" id="GO:0005886">
    <property type="term" value="C:plasma membrane"/>
    <property type="evidence" value="ECO:0007669"/>
    <property type="project" value="TreeGrafter"/>
</dbReference>
<dbReference type="Proteomes" id="UP001652641">
    <property type="component" value="Chromosome 15"/>
</dbReference>
<reference key="1">
    <citation type="submission" date="2019-01" db="UniProtKB">
        <authorList>
            <consortium name="RefSeq"/>
        </authorList>
    </citation>
    <scope>IDENTIFICATION</scope>
    <source>
        <tissue evidence="10">Cell line</tissue>
    </source>
</reference>
<dbReference type="STRING" id="9627.ENSVVUP00000000768"/>
<reference evidence="9" key="2">
    <citation type="submission" date="2025-04" db="UniProtKB">
        <authorList>
            <consortium name="RefSeq"/>
        </authorList>
    </citation>
    <scope>IDENTIFICATION</scope>
    <source>
        <strain evidence="9">TameXAggressive cross</strain>
        <tissue evidence="9">Blood</tissue>
    </source>
</reference>
<dbReference type="SUPFAM" id="SSF52200">
    <property type="entry name" value="Toll/Interleukin receptor TIR domain"/>
    <property type="match status" value="1"/>
</dbReference>
<dbReference type="GO" id="GO:0006954">
    <property type="term" value="P:inflammatory response"/>
    <property type="evidence" value="ECO:0007669"/>
    <property type="project" value="TreeGrafter"/>
</dbReference>
<dbReference type="AlphaFoldDB" id="A0A3Q7STC3"/>
<dbReference type="PANTHER" id="PTHR24365:SF530">
    <property type="entry name" value="MSTPROX-RELATED"/>
    <property type="match status" value="1"/>
</dbReference>
<dbReference type="InterPro" id="IPR035897">
    <property type="entry name" value="Toll_tir_struct_dom_sf"/>
</dbReference>
<name>A0A3Q7STC3_VULVU</name>
<evidence type="ECO:0000313" key="8">
    <source>
        <dbReference type="Proteomes" id="UP001652641"/>
    </source>
</evidence>
<evidence type="ECO:0000256" key="4">
    <source>
        <dbReference type="ARBA" id="ARBA00022989"/>
    </source>
</evidence>
<organism evidence="8 9">
    <name type="scientific">Vulpes vulpes</name>
    <name type="common">Red fox</name>
    <dbReference type="NCBI Taxonomy" id="9627"/>
    <lineage>
        <taxon>Eukaryota</taxon>
        <taxon>Metazoa</taxon>
        <taxon>Chordata</taxon>
        <taxon>Craniata</taxon>
        <taxon>Vertebrata</taxon>
        <taxon>Euteleostomi</taxon>
        <taxon>Mammalia</taxon>
        <taxon>Eutheria</taxon>
        <taxon>Laurasiatheria</taxon>
        <taxon>Carnivora</taxon>
        <taxon>Caniformia</taxon>
        <taxon>Canidae</taxon>
        <taxon>Vulpes</taxon>
    </lineage>
</organism>
<dbReference type="GO" id="GO:0038023">
    <property type="term" value="F:signaling receptor activity"/>
    <property type="evidence" value="ECO:0007669"/>
    <property type="project" value="TreeGrafter"/>
</dbReference>
<protein>
    <submittedName>
        <fullName evidence="9">Uncharacterized protein LOC112928865</fullName>
    </submittedName>
</protein>
<sequence length="409" mass="45508">MDPGPEEEGGALAIPPLRPGEKFHVFVSYSSRDAAWTHALIGRLEADLPGLRVCLHERDFVPGRNILENMAECIQQSQKVLLLLSQDFVQSRWCLLEADLSLFGYCLERKAVIPVLLKPCRVPLHLSHLTYLEATDSRFYPKVLRLLCQATLCGARSVPALRPAASLYSGKTLLTLNCINKDSLSSWQVGTFSTLSVPDPLKEVLEEPEVYRRALGVLNGAQSPRSCLRYLGCRVPLGIFLILVSLALLSFTLVLGLQRSPPAQRFLLLSGAVFFCPLALVLAVNTLCWFQRFSRRKMRELALRAGEANLLLAPHSVLVGCDTMNKLHFVYVLLEECRQVFLECAEGEALFREAMLRFSSSYACCVAHAYFPASEDVQGAQGHLQLGLCFCQFVSLQLKRHQGLGVYPV</sequence>
<dbReference type="RefSeq" id="XP_025866529.1">
    <property type="nucleotide sequence ID" value="XM_026010744.1"/>
</dbReference>
<comment type="subcellular location">
    <subcellularLocation>
        <location evidence="1">Membrane</location>
    </subcellularLocation>
</comment>
<dbReference type="PANTHER" id="PTHR24365">
    <property type="entry name" value="TOLL-LIKE RECEPTOR"/>
    <property type="match status" value="1"/>
</dbReference>
<dbReference type="RefSeq" id="XP_072596620.1">
    <property type="nucleotide sequence ID" value="XM_072740519.1"/>
</dbReference>
<dbReference type="GO" id="GO:0002224">
    <property type="term" value="P:toll-like receptor signaling pathway"/>
    <property type="evidence" value="ECO:0007669"/>
    <property type="project" value="TreeGrafter"/>
</dbReference>
<dbReference type="InterPro" id="IPR000157">
    <property type="entry name" value="TIR_dom"/>
</dbReference>
<accession>A0A3Q7STC3</accession>
<dbReference type="GeneID" id="112928865"/>
<dbReference type="Gene3D" id="3.40.50.10140">
    <property type="entry name" value="Toll/interleukin-1 receptor homology (TIR) domain"/>
    <property type="match status" value="1"/>
</dbReference>
<feature type="transmembrane region" description="Helical" evidence="6">
    <location>
        <begin position="267"/>
        <end position="290"/>
    </location>
</feature>